<evidence type="ECO:0000313" key="11">
    <source>
        <dbReference type="EMBL" id="KAJ3253761.1"/>
    </source>
</evidence>
<protein>
    <recommendedName>
        <fullName evidence="13">Oligopeptide transporter</fullName>
    </recommendedName>
</protein>
<accession>A0AAD5Y3R5</accession>
<feature type="transmembrane region" description="Helical" evidence="10">
    <location>
        <begin position="162"/>
        <end position="183"/>
    </location>
</feature>
<evidence type="ECO:0000256" key="8">
    <source>
        <dbReference type="ARBA" id="ARBA00023136"/>
    </source>
</evidence>
<dbReference type="NCBIfam" id="TIGR00728">
    <property type="entry name" value="OPT_sfam"/>
    <property type="match status" value="1"/>
</dbReference>
<keyword evidence="12" id="KW-1185">Reference proteome</keyword>
<feature type="transmembrane region" description="Helical" evidence="10">
    <location>
        <begin position="433"/>
        <end position="454"/>
    </location>
</feature>
<evidence type="ECO:0000256" key="5">
    <source>
        <dbReference type="ARBA" id="ARBA00022856"/>
    </source>
</evidence>
<dbReference type="EMBL" id="JADGKB010000101">
    <property type="protein sequence ID" value="KAJ3253761.1"/>
    <property type="molecule type" value="Genomic_DNA"/>
</dbReference>
<feature type="transmembrane region" description="Helical" evidence="10">
    <location>
        <begin position="221"/>
        <end position="243"/>
    </location>
</feature>
<comment type="similarity">
    <text evidence="2">Belongs to the oligopeptide OPT transporter family.</text>
</comment>
<keyword evidence="5" id="KW-0571">Peptide transport</keyword>
<evidence type="ECO:0000256" key="2">
    <source>
        <dbReference type="ARBA" id="ARBA00008807"/>
    </source>
</evidence>
<name>A0AAD5Y3R5_9FUNG</name>
<dbReference type="InterPro" id="IPR004648">
    <property type="entry name" value="Oligpept_transpt"/>
</dbReference>
<evidence type="ECO:0000256" key="4">
    <source>
        <dbReference type="ARBA" id="ARBA00022692"/>
    </source>
</evidence>
<keyword evidence="4 10" id="KW-0812">Transmembrane</keyword>
<dbReference type="GO" id="GO:0016020">
    <property type="term" value="C:membrane"/>
    <property type="evidence" value="ECO:0007669"/>
    <property type="project" value="UniProtKB-SubCell"/>
</dbReference>
<evidence type="ECO:0000313" key="12">
    <source>
        <dbReference type="Proteomes" id="UP001210925"/>
    </source>
</evidence>
<evidence type="ECO:0000256" key="9">
    <source>
        <dbReference type="SAM" id="Coils"/>
    </source>
</evidence>
<dbReference type="AlphaFoldDB" id="A0AAD5Y3R5"/>
<dbReference type="GO" id="GO:0035673">
    <property type="term" value="F:oligopeptide transmembrane transporter activity"/>
    <property type="evidence" value="ECO:0007669"/>
    <property type="project" value="InterPro"/>
</dbReference>
<feature type="transmembrane region" description="Helical" evidence="10">
    <location>
        <begin position="552"/>
        <end position="576"/>
    </location>
</feature>
<evidence type="ECO:0000256" key="3">
    <source>
        <dbReference type="ARBA" id="ARBA00022448"/>
    </source>
</evidence>
<proteinExistence type="inferred from homology"/>
<sequence length="726" mass="81060">MLKAQFHADKYECCGAAHGSPSDNKQRRTNKYREKLSCLIRMADEKAKKIEDLEAEIDDLDDAELQDEENAVDWTKGVVILEDDPSTPALTFRVVLLGCIWAVFYGVSNALFSFRSNFFTIPNALSILLSYPIGVFFAAVLPDVEIAGIKLNPGPFTVKEHALISIIANAAGGLPTGVDNVVGQRWKIFMGDRNINFWNSIQWVLSTQFIGYGVAGLTRRFLIKPAAMLWPSVLPTVALLNSFHEKKEDQENTSSRYTMSRFNFFWIILSFIFIYEWMPLYFAPLLGTISIACWFGNSRTMKILGSSSNGEGTGLLALTFDWSVVSGQVPLATPFWASLNYFGGYAFWTWIVGPIVYYTNPFGVKGGYLSQAQSGWGTANKTTDPFPYINSVDIFDKEGNIVPIQQPLLQPDLTLNQSYYDTSKPFHLSPAFAIAYFTSFINITALFAHVGLWYGKDIYKQAKEAFQQLENTDEDPLNVRMRQYKDVPDWFYIGYLAIFSVVLLISGLFTAFKMKWWATIFAIVLGVVYTIPIGIIQGISGQQMGINVLTEFLIGLIIPGDIIGVMCFKSLGYNLVVQALALSSDLKMGHYMAIGPIYMFIAQSIGTFIGAVCNNAIAIWAEEGLAEQFANNKNQWDPTPSYGTFTNAGGIWGAIGPARFFGPDSPYFSLMSGFIIGIVVPFVPWLCNKLYPSKNWHLFNLPLLTQQNYTAANQAFIVVPFLLNFI</sequence>
<reference evidence="11" key="1">
    <citation type="submission" date="2020-05" db="EMBL/GenBank/DDBJ databases">
        <title>Phylogenomic resolution of chytrid fungi.</title>
        <authorList>
            <person name="Stajich J.E."/>
            <person name="Amses K."/>
            <person name="Simmons R."/>
            <person name="Seto K."/>
            <person name="Myers J."/>
            <person name="Bonds A."/>
            <person name="Quandt C.A."/>
            <person name="Barry K."/>
            <person name="Liu P."/>
            <person name="Grigoriev I."/>
            <person name="Longcore J.E."/>
            <person name="James T.Y."/>
        </authorList>
    </citation>
    <scope>NUCLEOTIDE SEQUENCE</scope>
    <source>
        <strain evidence="11">PLAUS21</strain>
    </source>
</reference>
<gene>
    <name evidence="11" type="ORF">HK103_000353</name>
</gene>
<comment type="caution">
    <text evidence="11">The sequence shown here is derived from an EMBL/GenBank/DDBJ whole genome shotgun (WGS) entry which is preliminary data.</text>
</comment>
<evidence type="ECO:0000256" key="7">
    <source>
        <dbReference type="ARBA" id="ARBA00022989"/>
    </source>
</evidence>
<dbReference type="PANTHER" id="PTHR22601">
    <property type="entry name" value="ISP4 LIKE PROTEIN"/>
    <property type="match status" value="1"/>
</dbReference>
<keyword evidence="8 10" id="KW-0472">Membrane</keyword>
<feature type="coiled-coil region" evidence="9">
    <location>
        <begin position="36"/>
        <end position="70"/>
    </location>
</feature>
<feature type="transmembrane region" description="Helical" evidence="10">
    <location>
        <begin position="124"/>
        <end position="142"/>
    </location>
</feature>
<feature type="transmembrane region" description="Helical" evidence="10">
    <location>
        <begin position="195"/>
        <end position="215"/>
    </location>
</feature>
<evidence type="ECO:0000256" key="6">
    <source>
        <dbReference type="ARBA" id="ARBA00022927"/>
    </source>
</evidence>
<organism evidence="11 12">
    <name type="scientific">Boothiomyces macroporosus</name>
    <dbReference type="NCBI Taxonomy" id="261099"/>
    <lineage>
        <taxon>Eukaryota</taxon>
        <taxon>Fungi</taxon>
        <taxon>Fungi incertae sedis</taxon>
        <taxon>Chytridiomycota</taxon>
        <taxon>Chytridiomycota incertae sedis</taxon>
        <taxon>Chytridiomycetes</taxon>
        <taxon>Rhizophydiales</taxon>
        <taxon>Terramycetaceae</taxon>
        <taxon>Boothiomyces</taxon>
    </lineage>
</organism>
<feature type="transmembrane region" description="Helical" evidence="10">
    <location>
        <begin position="597"/>
        <end position="621"/>
    </location>
</feature>
<dbReference type="InterPro" id="IPR004813">
    <property type="entry name" value="OPT"/>
</dbReference>
<keyword evidence="9" id="KW-0175">Coiled coil</keyword>
<keyword evidence="3" id="KW-0813">Transport</keyword>
<keyword evidence="6" id="KW-0653">Protein transport</keyword>
<feature type="transmembrane region" description="Helical" evidence="10">
    <location>
        <begin position="90"/>
        <end position="112"/>
    </location>
</feature>
<feature type="transmembrane region" description="Helical" evidence="10">
    <location>
        <begin position="667"/>
        <end position="687"/>
    </location>
</feature>
<comment type="subcellular location">
    <subcellularLocation>
        <location evidence="1">Membrane</location>
        <topology evidence="1">Multi-pass membrane protein</topology>
    </subcellularLocation>
</comment>
<keyword evidence="7 10" id="KW-1133">Transmembrane helix</keyword>
<evidence type="ECO:0000256" key="10">
    <source>
        <dbReference type="SAM" id="Phobius"/>
    </source>
</evidence>
<evidence type="ECO:0000256" key="1">
    <source>
        <dbReference type="ARBA" id="ARBA00004141"/>
    </source>
</evidence>
<evidence type="ECO:0008006" key="13">
    <source>
        <dbReference type="Google" id="ProtNLM"/>
    </source>
</evidence>
<dbReference type="GO" id="GO:0015031">
    <property type="term" value="P:protein transport"/>
    <property type="evidence" value="ECO:0007669"/>
    <property type="project" value="UniProtKB-KW"/>
</dbReference>
<dbReference type="Pfam" id="PF03169">
    <property type="entry name" value="OPT"/>
    <property type="match status" value="1"/>
</dbReference>
<feature type="transmembrane region" description="Helical" evidence="10">
    <location>
        <begin position="516"/>
        <end position="540"/>
    </location>
</feature>
<feature type="transmembrane region" description="Helical" evidence="10">
    <location>
        <begin position="490"/>
        <end position="509"/>
    </location>
</feature>
<dbReference type="Proteomes" id="UP001210925">
    <property type="component" value="Unassembled WGS sequence"/>
</dbReference>